<gene>
    <name evidence="2" type="ORF">V9T40_010392</name>
</gene>
<name>A0AAN9T970_9HEMI</name>
<dbReference type="EMBL" id="JBBCAQ010000035">
    <property type="protein sequence ID" value="KAK7578187.1"/>
    <property type="molecule type" value="Genomic_DNA"/>
</dbReference>
<dbReference type="AlphaFoldDB" id="A0AAN9T970"/>
<evidence type="ECO:0000256" key="1">
    <source>
        <dbReference type="SAM" id="MobiDB-lite"/>
    </source>
</evidence>
<evidence type="ECO:0000313" key="3">
    <source>
        <dbReference type="Proteomes" id="UP001367676"/>
    </source>
</evidence>
<evidence type="ECO:0000313" key="2">
    <source>
        <dbReference type="EMBL" id="KAK7578187.1"/>
    </source>
</evidence>
<accession>A0AAN9T970</accession>
<reference evidence="2 3" key="1">
    <citation type="submission" date="2024-03" db="EMBL/GenBank/DDBJ databases">
        <title>Adaptation during the transition from Ophiocordyceps entomopathogen to insect associate is accompanied by gene loss and intensified selection.</title>
        <authorList>
            <person name="Ward C.M."/>
            <person name="Onetto C.A."/>
            <person name="Borneman A.R."/>
        </authorList>
    </citation>
    <scope>NUCLEOTIDE SEQUENCE [LARGE SCALE GENOMIC DNA]</scope>
    <source>
        <strain evidence="2">AWRI1</strain>
        <tissue evidence="2">Single Adult Female</tissue>
    </source>
</reference>
<dbReference type="Proteomes" id="UP001367676">
    <property type="component" value="Unassembled WGS sequence"/>
</dbReference>
<comment type="caution">
    <text evidence="2">The sequence shown here is derived from an EMBL/GenBank/DDBJ whole genome shotgun (WGS) entry which is preliminary data.</text>
</comment>
<organism evidence="2 3">
    <name type="scientific">Parthenolecanium corni</name>
    <dbReference type="NCBI Taxonomy" id="536013"/>
    <lineage>
        <taxon>Eukaryota</taxon>
        <taxon>Metazoa</taxon>
        <taxon>Ecdysozoa</taxon>
        <taxon>Arthropoda</taxon>
        <taxon>Hexapoda</taxon>
        <taxon>Insecta</taxon>
        <taxon>Pterygota</taxon>
        <taxon>Neoptera</taxon>
        <taxon>Paraneoptera</taxon>
        <taxon>Hemiptera</taxon>
        <taxon>Sternorrhyncha</taxon>
        <taxon>Coccoidea</taxon>
        <taxon>Coccidae</taxon>
        <taxon>Parthenolecanium</taxon>
    </lineage>
</organism>
<keyword evidence="3" id="KW-1185">Reference proteome</keyword>
<feature type="compositionally biased region" description="Pro residues" evidence="1">
    <location>
        <begin position="7"/>
        <end position="17"/>
    </location>
</feature>
<proteinExistence type="predicted"/>
<protein>
    <submittedName>
        <fullName evidence="2">Uncharacterized protein</fullName>
    </submittedName>
</protein>
<feature type="region of interest" description="Disordered" evidence="1">
    <location>
        <begin position="1"/>
        <end position="20"/>
    </location>
</feature>
<sequence>MTISAPAPHPEPNPAPAADPAAKPAITPLVYSSPVAVSYNAFSTLQTHPSSVFVKSAPAVVPALQTLPTWYTLQAQAAPALGYALNYPYVVV</sequence>